<keyword evidence="10" id="KW-1185">Reference proteome</keyword>
<dbReference type="Pfam" id="PF04547">
    <property type="entry name" value="Anoctamin"/>
    <property type="match status" value="1"/>
</dbReference>
<evidence type="ECO:0000259" key="8">
    <source>
        <dbReference type="Pfam" id="PF20877"/>
    </source>
</evidence>
<keyword evidence="4 6" id="KW-0472">Membrane</keyword>
<feature type="compositionally biased region" description="Basic and acidic residues" evidence="5">
    <location>
        <begin position="747"/>
        <end position="769"/>
    </location>
</feature>
<feature type="transmembrane region" description="Helical" evidence="6">
    <location>
        <begin position="561"/>
        <end position="584"/>
    </location>
</feature>
<evidence type="ECO:0000256" key="2">
    <source>
        <dbReference type="ARBA" id="ARBA00022692"/>
    </source>
</evidence>
<dbReference type="PANTHER" id="PTHR12308">
    <property type="entry name" value="ANOCTAMIN"/>
    <property type="match status" value="1"/>
</dbReference>
<feature type="transmembrane region" description="Helical" evidence="6">
    <location>
        <begin position="612"/>
        <end position="637"/>
    </location>
</feature>
<dbReference type="EMBL" id="MU790659">
    <property type="protein sequence ID" value="KAJ3995307.1"/>
    <property type="molecule type" value="Genomic_DNA"/>
</dbReference>
<proteinExistence type="predicted"/>
<feature type="transmembrane region" description="Helical" evidence="6">
    <location>
        <begin position="288"/>
        <end position="312"/>
    </location>
</feature>
<protein>
    <submittedName>
        <fullName evidence="9">Calcium-activated chloride channel-domain-containing protein</fullName>
    </submittedName>
</protein>
<evidence type="ECO:0000313" key="10">
    <source>
        <dbReference type="Proteomes" id="UP001163828"/>
    </source>
</evidence>
<evidence type="ECO:0000256" key="1">
    <source>
        <dbReference type="ARBA" id="ARBA00004141"/>
    </source>
</evidence>
<dbReference type="InterPro" id="IPR049452">
    <property type="entry name" value="Anoctamin_TM"/>
</dbReference>
<feature type="transmembrane region" description="Helical" evidence="6">
    <location>
        <begin position="375"/>
        <end position="396"/>
    </location>
</feature>
<feature type="domain" description="Anoctamin alpha-beta plait" evidence="8">
    <location>
        <begin position="10"/>
        <end position="90"/>
    </location>
</feature>
<feature type="compositionally biased region" description="Basic residues" evidence="5">
    <location>
        <begin position="770"/>
        <end position="782"/>
    </location>
</feature>
<dbReference type="Pfam" id="PF20877">
    <property type="entry name" value="Anoctamin_N"/>
    <property type="match status" value="2"/>
</dbReference>
<feature type="transmembrane region" description="Helical" evidence="6">
    <location>
        <begin position="231"/>
        <end position="248"/>
    </location>
</feature>
<keyword evidence="2 6" id="KW-0812">Transmembrane</keyword>
<evidence type="ECO:0000256" key="4">
    <source>
        <dbReference type="ARBA" id="ARBA00023136"/>
    </source>
</evidence>
<dbReference type="InterPro" id="IPR007632">
    <property type="entry name" value="Anoctamin"/>
</dbReference>
<comment type="caution">
    <text evidence="9">The sequence shown here is derived from an EMBL/GenBank/DDBJ whole genome shotgun (WGS) entry which is preliminary data.</text>
</comment>
<evidence type="ECO:0000313" key="9">
    <source>
        <dbReference type="EMBL" id="KAJ3995307.1"/>
    </source>
</evidence>
<feature type="transmembrane region" description="Helical" evidence="6">
    <location>
        <begin position="327"/>
        <end position="347"/>
    </location>
</feature>
<name>A0ABQ8Q9W6_9AGAR</name>
<feature type="compositionally biased region" description="Polar residues" evidence="5">
    <location>
        <begin position="789"/>
        <end position="800"/>
    </location>
</feature>
<feature type="region of interest" description="Disordered" evidence="5">
    <location>
        <begin position="90"/>
        <end position="122"/>
    </location>
</feature>
<dbReference type="InterPro" id="IPR049456">
    <property type="entry name" value="Anoctamin_N_fung"/>
</dbReference>
<feature type="transmembrane region" description="Helical" evidence="6">
    <location>
        <begin position="686"/>
        <end position="704"/>
    </location>
</feature>
<evidence type="ECO:0000256" key="6">
    <source>
        <dbReference type="SAM" id="Phobius"/>
    </source>
</evidence>
<evidence type="ECO:0000256" key="3">
    <source>
        <dbReference type="ARBA" id="ARBA00022989"/>
    </source>
</evidence>
<feature type="compositionally biased region" description="Polar residues" evidence="5">
    <location>
        <begin position="92"/>
        <end position="105"/>
    </location>
</feature>
<feature type="domain" description="Anoctamin alpha-beta plait" evidence="8">
    <location>
        <begin position="112"/>
        <end position="154"/>
    </location>
</feature>
<gene>
    <name evidence="9" type="ORF">F5050DRAFT_1713003</name>
</gene>
<evidence type="ECO:0000256" key="5">
    <source>
        <dbReference type="SAM" id="MobiDB-lite"/>
    </source>
</evidence>
<dbReference type="PANTHER" id="PTHR12308:SF73">
    <property type="entry name" value="ANOCTAMIN"/>
    <property type="match status" value="1"/>
</dbReference>
<dbReference type="Proteomes" id="UP001163828">
    <property type="component" value="Unassembled WGS sequence"/>
</dbReference>
<reference evidence="9" key="1">
    <citation type="submission" date="2022-08" db="EMBL/GenBank/DDBJ databases">
        <authorList>
            <consortium name="DOE Joint Genome Institute"/>
            <person name="Min B."/>
            <person name="Riley R."/>
            <person name="Sierra-Patev S."/>
            <person name="Naranjo-Ortiz M."/>
            <person name="Looney B."/>
            <person name="Konkel Z."/>
            <person name="Slot J.C."/>
            <person name="Sakamoto Y."/>
            <person name="Steenwyk J.L."/>
            <person name="Rokas A."/>
            <person name="Carro J."/>
            <person name="Camarero S."/>
            <person name="Ferreira P."/>
            <person name="Molpeceres G."/>
            <person name="Ruiz-Duenas F.J."/>
            <person name="Serrano A."/>
            <person name="Henrissat B."/>
            <person name="Drula E."/>
            <person name="Hughes K.W."/>
            <person name="Mata J.L."/>
            <person name="Ishikawa N.K."/>
            <person name="Vargas-Isla R."/>
            <person name="Ushijima S."/>
            <person name="Smith C.A."/>
            <person name="Ahrendt S."/>
            <person name="Andreopoulos W."/>
            <person name="He G."/>
            <person name="Labutti K."/>
            <person name="Lipzen A."/>
            <person name="Ng V."/>
            <person name="Sandor L."/>
            <person name="Barry K."/>
            <person name="Martinez A.T."/>
            <person name="Xiao Y."/>
            <person name="Gibbons J.G."/>
            <person name="Terashima K."/>
            <person name="Hibbett D.S."/>
            <person name="Grigoriev I.V."/>
        </authorList>
    </citation>
    <scope>NUCLEOTIDE SEQUENCE</scope>
    <source>
        <strain evidence="9">TFB10827</strain>
    </source>
</reference>
<feature type="region of interest" description="Disordered" evidence="5">
    <location>
        <begin position="747"/>
        <end position="800"/>
    </location>
</feature>
<feature type="compositionally biased region" description="Low complexity" evidence="5">
    <location>
        <begin position="106"/>
        <end position="121"/>
    </location>
</feature>
<accession>A0ABQ8Q9W6</accession>
<feature type="domain" description="Anoctamin transmembrane" evidence="7">
    <location>
        <begin position="190"/>
        <end position="714"/>
    </location>
</feature>
<comment type="subcellular location">
    <subcellularLocation>
        <location evidence="1">Membrane</location>
        <topology evidence="1">Multi-pass membrane protein</topology>
    </subcellularLocation>
</comment>
<organism evidence="9 10">
    <name type="scientific">Lentinula boryana</name>
    <dbReference type="NCBI Taxonomy" id="40481"/>
    <lineage>
        <taxon>Eukaryota</taxon>
        <taxon>Fungi</taxon>
        <taxon>Dikarya</taxon>
        <taxon>Basidiomycota</taxon>
        <taxon>Agaricomycotina</taxon>
        <taxon>Agaricomycetes</taxon>
        <taxon>Agaricomycetidae</taxon>
        <taxon>Agaricales</taxon>
        <taxon>Marasmiineae</taxon>
        <taxon>Omphalotaceae</taxon>
        <taxon>Lentinula</taxon>
    </lineage>
</organism>
<sequence length="824" mass="92887">MPGILDVDAGVDVIISVLVRKEDILQTQEKYALLLKTLHNGGLRAVGRRGDSDEKVLVFVSCPEAFLQFLVHKERKTDFLSGLPVTPIPGKNNLSPSGRNLSPSGRNLSPSERNPSPSERNLSPSERIRLVYSYITSAHPDGGLGIHPDIPRWGLIESVFCLHDRVFNDLWIHGWASNWLSTASVPQDQIRAHFGDAFALYFIFIQSYTRALAVPAAFGVVFWVIGAPYSPMYSLLTSVWAIGFVEWWRIKERRVALKYGVRGATKVEKTRVQNIYRDVSAWKREIRILASVPVILGFAALLAVLMTGIFFLEEFCEHFYTGPGQTYISYTPTILYAILVPHLISFFQSCAERFATWENHTHHSTHDASVTLKTFIFTALVAYLSLTLTALVYVPFGDAMVKIAMEWFGRNANGSFDSILSEGRAELKLDRSRLEEQMFAYTVTNQIVDSVTEIGWPYAIKIWHSISGSIRRKENNNLLSDELCESPIMESPPDSPISRFMESTVPKTPRSPFANAFAHLRSFSTSLTLQPSAEDSHLSRALYESTLPSTPSNLSTDYSEMVIQFGYVVLWSTIFPLAPLFALFNNILEMRKDAFRIANHERRPIPERTESIGPWLNVLEFLGWGSAVVNAVLVGLFCPNSQTDERGKCGYLFDLTRDTGTPIETISLALSDAVWDSTDVAAWRELGLTVMILVLGASQAWVVARSLMRHILEKVMWEGSAEVEQWRKEVKKVKEVFLDGLSDEGISEERKAEEKNGTAADAHTEERPKPIRKRSKRKRKSILAKSEMRSQPGSCLPSKSSDLTVTFWEYDEGLEEIRRLRKEE</sequence>
<keyword evidence="3 6" id="KW-1133">Transmembrane helix</keyword>
<evidence type="ECO:0000259" key="7">
    <source>
        <dbReference type="Pfam" id="PF04547"/>
    </source>
</evidence>